<dbReference type="Proteomes" id="UP000606974">
    <property type="component" value="Unassembled WGS sequence"/>
</dbReference>
<name>A0A8H7AF85_9EURO</name>
<dbReference type="OrthoDB" id="674604at2759"/>
<organism evidence="1 2">
    <name type="scientific">Endocarpon pusillum</name>
    <dbReference type="NCBI Taxonomy" id="364733"/>
    <lineage>
        <taxon>Eukaryota</taxon>
        <taxon>Fungi</taxon>
        <taxon>Dikarya</taxon>
        <taxon>Ascomycota</taxon>
        <taxon>Pezizomycotina</taxon>
        <taxon>Eurotiomycetes</taxon>
        <taxon>Chaetothyriomycetidae</taxon>
        <taxon>Verrucariales</taxon>
        <taxon>Verrucariaceae</taxon>
        <taxon>Endocarpon</taxon>
    </lineage>
</organism>
<proteinExistence type="predicted"/>
<reference evidence="1" key="1">
    <citation type="submission" date="2020-02" db="EMBL/GenBank/DDBJ databases">
        <authorList>
            <person name="Palmer J.M."/>
        </authorList>
    </citation>
    <scope>NUCLEOTIDE SEQUENCE</scope>
    <source>
        <strain evidence="1">EPUS1.4</strain>
        <tissue evidence="1">Thallus</tissue>
    </source>
</reference>
<comment type="caution">
    <text evidence="1">The sequence shown here is derived from an EMBL/GenBank/DDBJ whole genome shotgun (WGS) entry which is preliminary data.</text>
</comment>
<accession>A0A8H7AF85</accession>
<dbReference type="AlphaFoldDB" id="A0A8H7AF85"/>
<gene>
    <name evidence="1" type="ORF">GJ744_012288</name>
</gene>
<evidence type="ECO:0000313" key="1">
    <source>
        <dbReference type="EMBL" id="KAF7506041.1"/>
    </source>
</evidence>
<evidence type="ECO:0000313" key="2">
    <source>
        <dbReference type="Proteomes" id="UP000606974"/>
    </source>
</evidence>
<protein>
    <submittedName>
        <fullName evidence="1">Uncharacterized protein</fullName>
    </submittedName>
</protein>
<sequence length="104" mass="11388">MLIRLMSRSARINEIACPLNLTWVRAVGSLVVGHSKNYSLLKPPTSTPMTGLLSVRKVQLCSIISSVTGIGPNYLNGEDLTQASISQRMSWASRRNTSRLEDTA</sequence>
<keyword evidence="2" id="KW-1185">Reference proteome</keyword>
<dbReference type="EMBL" id="JAACFV010000095">
    <property type="protein sequence ID" value="KAF7506041.1"/>
    <property type="molecule type" value="Genomic_DNA"/>
</dbReference>